<dbReference type="EMBL" id="JAWRVE010000143">
    <property type="protein sequence ID" value="KAL1853986.1"/>
    <property type="molecule type" value="Genomic_DNA"/>
</dbReference>
<dbReference type="Proteomes" id="UP001583177">
    <property type="component" value="Unassembled WGS sequence"/>
</dbReference>
<evidence type="ECO:0000256" key="1">
    <source>
        <dbReference type="SAM" id="SignalP"/>
    </source>
</evidence>
<feature type="chain" id="PRO_5046224400" evidence="1">
    <location>
        <begin position="18"/>
        <end position="161"/>
    </location>
</feature>
<keyword evidence="1" id="KW-0732">Signal</keyword>
<organism evidence="2 3">
    <name type="scientific">Diaporthe australafricana</name>
    <dbReference type="NCBI Taxonomy" id="127596"/>
    <lineage>
        <taxon>Eukaryota</taxon>
        <taxon>Fungi</taxon>
        <taxon>Dikarya</taxon>
        <taxon>Ascomycota</taxon>
        <taxon>Pezizomycotina</taxon>
        <taxon>Sordariomycetes</taxon>
        <taxon>Sordariomycetidae</taxon>
        <taxon>Diaporthales</taxon>
        <taxon>Diaporthaceae</taxon>
        <taxon>Diaporthe</taxon>
    </lineage>
</organism>
<comment type="caution">
    <text evidence="2">The sequence shown here is derived from an EMBL/GenBank/DDBJ whole genome shotgun (WGS) entry which is preliminary data.</text>
</comment>
<evidence type="ECO:0000313" key="2">
    <source>
        <dbReference type="EMBL" id="KAL1853986.1"/>
    </source>
</evidence>
<protein>
    <submittedName>
        <fullName evidence="2">Uncharacterized protein</fullName>
    </submittedName>
</protein>
<proteinExistence type="predicted"/>
<sequence>MHFSNLIAVSFLAVASAQDTPYPPINLGTFGYPHGNQFVAWSPFTPTTTQDVAEVCDTRGAITGTATWTAVRVANTYVFDPICRNPFNITDDVTNTTYYNLELACVDDNIDIGLEPQVTAVVDTATNKTIETCVPAPSADSYSSCTVDHSAGLSWKFACSA</sequence>
<keyword evidence="3" id="KW-1185">Reference proteome</keyword>
<accession>A0ABR3W613</accession>
<evidence type="ECO:0000313" key="3">
    <source>
        <dbReference type="Proteomes" id="UP001583177"/>
    </source>
</evidence>
<name>A0ABR3W613_9PEZI</name>
<feature type="signal peptide" evidence="1">
    <location>
        <begin position="1"/>
        <end position="17"/>
    </location>
</feature>
<gene>
    <name evidence="2" type="ORF">Daus18300_011575</name>
</gene>
<reference evidence="2 3" key="1">
    <citation type="journal article" date="2024" name="IMA Fungus">
        <title>IMA Genome - F19 : A genome assembly and annotation guide to empower mycologists, including annotated draft genome sequences of Ceratocystis pirilliformis, Diaporthe australafricana, Fusarium ophioides, Paecilomyces lecythidis, and Sporothrix stenoceras.</title>
        <authorList>
            <person name="Aylward J."/>
            <person name="Wilson A.M."/>
            <person name="Visagie C.M."/>
            <person name="Spraker J."/>
            <person name="Barnes I."/>
            <person name="Buitendag C."/>
            <person name="Ceriani C."/>
            <person name="Del Mar Angel L."/>
            <person name="du Plessis D."/>
            <person name="Fuchs T."/>
            <person name="Gasser K."/>
            <person name="Kramer D."/>
            <person name="Li W."/>
            <person name="Munsamy K."/>
            <person name="Piso A."/>
            <person name="Price J.L."/>
            <person name="Sonnekus B."/>
            <person name="Thomas C."/>
            <person name="van der Nest A."/>
            <person name="van Dijk A."/>
            <person name="van Heerden A."/>
            <person name="van Vuuren N."/>
            <person name="Yilmaz N."/>
            <person name="Duong T.A."/>
            <person name="van der Merwe N.A."/>
            <person name="Wingfield M.J."/>
            <person name="Wingfield B.D."/>
        </authorList>
    </citation>
    <scope>NUCLEOTIDE SEQUENCE [LARGE SCALE GENOMIC DNA]</scope>
    <source>
        <strain evidence="2 3">CMW 18300</strain>
    </source>
</reference>